<organism evidence="1 2">
    <name type="scientific">Brevibacillus agri</name>
    <dbReference type="NCBI Taxonomy" id="51101"/>
    <lineage>
        <taxon>Bacteria</taxon>
        <taxon>Bacillati</taxon>
        <taxon>Bacillota</taxon>
        <taxon>Bacilli</taxon>
        <taxon>Bacillales</taxon>
        <taxon>Paenibacillaceae</taxon>
        <taxon>Brevibacillus</taxon>
    </lineage>
</organism>
<dbReference type="NCBIfam" id="TIGR03236">
    <property type="entry name" value="dnd_assoc_1"/>
    <property type="match status" value="1"/>
</dbReference>
<sequence>MRTILQIDKLITTLGKGKHDTGEVIAILPFSSKSAKEVRDHFFEVLGELVRNICELELKRKKRKPEDELSYTSNPVIEQILREIEYSADDEYDLERFLNQHLFGQDNRIKITHPYLYNLIPVPEKDVFKKFGHFIHNVLIQENEEIIALFKAKETNDILTELILNKLELPKREGIQKKEYQPLLDGFTKLYQEDLLYISKHKEYFISNFPLLTHFYIFIALHH</sequence>
<evidence type="ECO:0000313" key="1">
    <source>
        <dbReference type="EMBL" id="RNB45389.1"/>
    </source>
</evidence>
<proteinExistence type="predicted"/>
<dbReference type="AlphaFoldDB" id="A0A3M8A2D9"/>
<dbReference type="Proteomes" id="UP000276178">
    <property type="component" value="Unassembled WGS sequence"/>
</dbReference>
<protein>
    <submittedName>
        <fullName evidence="1">DNA phosphorothioation-dependent restriction protein DptG</fullName>
    </submittedName>
</protein>
<gene>
    <name evidence="1" type="primary">dptG</name>
    <name evidence="1" type="ORF">EB820_25720</name>
</gene>
<reference evidence="1 2" key="1">
    <citation type="submission" date="2018-10" db="EMBL/GenBank/DDBJ databases">
        <title>Phylogenomics of Brevibacillus.</title>
        <authorList>
            <person name="Dunlap C."/>
        </authorList>
    </citation>
    <scope>NUCLEOTIDE SEQUENCE [LARGE SCALE GENOMIC DNA]</scope>
    <source>
        <strain evidence="1 2">NRRL NRS 1219</strain>
    </source>
</reference>
<evidence type="ECO:0000313" key="2">
    <source>
        <dbReference type="Proteomes" id="UP000276178"/>
    </source>
</evidence>
<dbReference type="EMBL" id="RHHN01000139">
    <property type="protein sequence ID" value="RNB45389.1"/>
    <property type="molecule type" value="Genomic_DNA"/>
</dbReference>
<comment type="caution">
    <text evidence="1">The sequence shown here is derived from an EMBL/GenBank/DDBJ whole genome shotgun (WGS) entry which is preliminary data.</text>
</comment>
<dbReference type="GeneID" id="82812896"/>
<name>A0A3M8A2D9_9BACL</name>
<accession>A0A3M8A2D9</accession>
<dbReference type="RefSeq" id="WP_122953526.1">
    <property type="nucleotide sequence ID" value="NZ_CP026363.1"/>
</dbReference>
<dbReference type="InterPro" id="IPR017645">
    <property type="entry name" value="Dnd_assoc_1"/>
</dbReference>